<reference evidence="2 3" key="1">
    <citation type="journal article" date="2023" name="Plants (Basel)">
        <title>Bridging the Gap: Combining Genomics and Transcriptomics Approaches to Understand Stylosanthes scabra, an Orphan Legume from the Brazilian Caatinga.</title>
        <authorList>
            <person name="Ferreira-Neto J.R.C."/>
            <person name="da Silva M.D."/>
            <person name="Binneck E."/>
            <person name="de Melo N.F."/>
            <person name="da Silva R.H."/>
            <person name="de Melo A.L.T.M."/>
            <person name="Pandolfi V."/>
            <person name="Bustamante F.O."/>
            <person name="Brasileiro-Vidal A.C."/>
            <person name="Benko-Iseppon A.M."/>
        </authorList>
    </citation>
    <scope>NUCLEOTIDE SEQUENCE [LARGE SCALE GENOMIC DNA]</scope>
    <source>
        <tissue evidence="2">Leaves</tissue>
    </source>
</reference>
<evidence type="ECO:0000313" key="2">
    <source>
        <dbReference type="EMBL" id="MED6171038.1"/>
    </source>
</evidence>
<proteinExistence type="predicted"/>
<sequence>MKEGGAEACKWELAAPVRGHHGTAPELVPQGKQEAQLLSQCRALAQRHPLHQSRPLSCGTGGSPNKAVPPLSSTELASPCLGVPQRHH</sequence>
<accession>A0ABU6VFQ0</accession>
<keyword evidence="3" id="KW-1185">Reference proteome</keyword>
<dbReference type="EMBL" id="JASCZI010151218">
    <property type="protein sequence ID" value="MED6171038.1"/>
    <property type="molecule type" value="Genomic_DNA"/>
</dbReference>
<feature type="region of interest" description="Disordered" evidence="1">
    <location>
        <begin position="50"/>
        <end position="88"/>
    </location>
</feature>
<evidence type="ECO:0000313" key="3">
    <source>
        <dbReference type="Proteomes" id="UP001341840"/>
    </source>
</evidence>
<comment type="caution">
    <text evidence="2">The sequence shown here is derived from an EMBL/GenBank/DDBJ whole genome shotgun (WGS) entry which is preliminary data.</text>
</comment>
<evidence type="ECO:0000256" key="1">
    <source>
        <dbReference type="SAM" id="MobiDB-lite"/>
    </source>
</evidence>
<organism evidence="2 3">
    <name type="scientific">Stylosanthes scabra</name>
    <dbReference type="NCBI Taxonomy" id="79078"/>
    <lineage>
        <taxon>Eukaryota</taxon>
        <taxon>Viridiplantae</taxon>
        <taxon>Streptophyta</taxon>
        <taxon>Embryophyta</taxon>
        <taxon>Tracheophyta</taxon>
        <taxon>Spermatophyta</taxon>
        <taxon>Magnoliopsida</taxon>
        <taxon>eudicotyledons</taxon>
        <taxon>Gunneridae</taxon>
        <taxon>Pentapetalae</taxon>
        <taxon>rosids</taxon>
        <taxon>fabids</taxon>
        <taxon>Fabales</taxon>
        <taxon>Fabaceae</taxon>
        <taxon>Papilionoideae</taxon>
        <taxon>50 kb inversion clade</taxon>
        <taxon>dalbergioids sensu lato</taxon>
        <taxon>Dalbergieae</taxon>
        <taxon>Pterocarpus clade</taxon>
        <taxon>Stylosanthes</taxon>
    </lineage>
</organism>
<name>A0ABU6VFQ0_9FABA</name>
<dbReference type="Proteomes" id="UP001341840">
    <property type="component" value="Unassembled WGS sequence"/>
</dbReference>
<protein>
    <submittedName>
        <fullName evidence="2">Uncharacterized protein</fullName>
    </submittedName>
</protein>
<gene>
    <name evidence="2" type="ORF">PIB30_036949</name>
</gene>